<protein>
    <submittedName>
        <fullName evidence="6">TetR family transcriptional regulator</fullName>
    </submittedName>
</protein>
<dbReference type="InterPro" id="IPR009057">
    <property type="entry name" value="Homeodomain-like_sf"/>
</dbReference>
<sequence length="216" mass="23631">MARPREFDEAAVLDAAIQCFWAHGYEATSIRDLTAGMGITGASLYNAFGDKRALYHRALDRYVEETFGDRVRRLQGVPPRQAIAGFFAEIIDRSVGDPQQRGCMAINAALEATPRDPGFRQAVAGVQMRMEAFFLDCVTRGQRDGTITTRLPAEDLARHFLGLLLGIRVLARTRSDRSLLEAVLRPALFLLDTASPGDTAFCGETGSSPAKEGPVR</sequence>
<dbReference type="InterPro" id="IPR023772">
    <property type="entry name" value="DNA-bd_HTH_TetR-type_CS"/>
</dbReference>
<dbReference type="PROSITE" id="PS50977">
    <property type="entry name" value="HTH_TETR_2"/>
    <property type="match status" value="1"/>
</dbReference>
<evidence type="ECO:0000313" key="6">
    <source>
        <dbReference type="EMBL" id="GGB51424.1"/>
    </source>
</evidence>
<accession>A0ABQ1IT44</accession>
<evidence type="ECO:0000256" key="3">
    <source>
        <dbReference type="ARBA" id="ARBA00023163"/>
    </source>
</evidence>
<feature type="domain" description="HTH tetR-type" evidence="5">
    <location>
        <begin position="6"/>
        <end position="66"/>
    </location>
</feature>
<proteinExistence type="predicted"/>
<dbReference type="Proteomes" id="UP000603352">
    <property type="component" value="Unassembled WGS sequence"/>
</dbReference>
<dbReference type="Gene3D" id="1.10.10.60">
    <property type="entry name" value="Homeodomain-like"/>
    <property type="match status" value="1"/>
</dbReference>
<dbReference type="RefSeq" id="WP_188580312.1">
    <property type="nucleotide sequence ID" value="NZ_BMDZ01000047.1"/>
</dbReference>
<dbReference type="PANTHER" id="PTHR47506:SF1">
    <property type="entry name" value="HTH-TYPE TRANSCRIPTIONAL REGULATOR YJDC"/>
    <property type="match status" value="1"/>
</dbReference>
<dbReference type="InterPro" id="IPR036271">
    <property type="entry name" value="Tet_transcr_reg_TetR-rel_C_sf"/>
</dbReference>
<organism evidence="6 7">
    <name type="scientific">Tistrella bauzanensis</name>
    <dbReference type="NCBI Taxonomy" id="657419"/>
    <lineage>
        <taxon>Bacteria</taxon>
        <taxon>Pseudomonadati</taxon>
        <taxon>Pseudomonadota</taxon>
        <taxon>Alphaproteobacteria</taxon>
        <taxon>Geminicoccales</taxon>
        <taxon>Geminicoccaceae</taxon>
        <taxon>Tistrella</taxon>
    </lineage>
</organism>
<evidence type="ECO:0000259" key="5">
    <source>
        <dbReference type="PROSITE" id="PS50977"/>
    </source>
</evidence>
<dbReference type="EMBL" id="BMDZ01000047">
    <property type="protein sequence ID" value="GGB51424.1"/>
    <property type="molecule type" value="Genomic_DNA"/>
</dbReference>
<evidence type="ECO:0000256" key="4">
    <source>
        <dbReference type="PROSITE-ProRule" id="PRU00335"/>
    </source>
</evidence>
<keyword evidence="3" id="KW-0804">Transcription</keyword>
<dbReference type="PROSITE" id="PS01081">
    <property type="entry name" value="HTH_TETR_1"/>
    <property type="match status" value="1"/>
</dbReference>
<dbReference type="SUPFAM" id="SSF48498">
    <property type="entry name" value="Tetracyclin repressor-like, C-terminal domain"/>
    <property type="match status" value="1"/>
</dbReference>
<name>A0ABQ1IT44_9PROT</name>
<dbReference type="InterPro" id="IPR011075">
    <property type="entry name" value="TetR_C"/>
</dbReference>
<dbReference type="PANTHER" id="PTHR47506">
    <property type="entry name" value="TRANSCRIPTIONAL REGULATORY PROTEIN"/>
    <property type="match status" value="1"/>
</dbReference>
<reference evidence="7" key="1">
    <citation type="journal article" date="2019" name="Int. J. Syst. Evol. Microbiol.">
        <title>The Global Catalogue of Microorganisms (GCM) 10K type strain sequencing project: providing services to taxonomists for standard genome sequencing and annotation.</title>
        <authorList>
            <consortium name="The Broad Institute Genomics Platform"/>
            <consortium name="The Broad Institute Genome Sequencing Center for Infectious Disease"/>
            <person name="Wu L."/>
            <person name="Ma J."/>
        </authorList>
    </citation>
    <scope>NUCLEOTIDE SEQUENCE [LARGE SCALE GENOMIC DNA]</scope>
    <source>
        <strain evidence="7">CGMCC 1.10188</strain>
    </source>
</reference>
<keyword evidence="7" id="KW-1185">Reference proteome</keyword>
<evidence type="ECO:0000313" key="7">
    <source>
        <dbReference type="Proteomes" id="UP000603352"/>
    </source>
</evidence>
<evidence type="ECO:0000256" key="2">
    <source>
        <dbReference type="ARBA" id="ARBA00023125"/>
    </source>
</evidence>
<keyword evidence="2 4" id="KW-0238">DNA-binding</keyword>
<dbReference type="SUPFAM" id="SSF46689">
    <property type="entry name" value="Homeodomain-like"/>
    <property type="match status" value="1"/>
</dbReference>
<gene>
    <name evidence="6" type="ORF">GCM10011505_35610</name>
</gene>
<dbReference type="Pfam" id="PF16925">
    <property type="entry name" value="TetR_C_13"/>
    <property type="match status" value="1"/>
</dbReference>
<keyword evidence="1" id="KW-0805">Transcription regulation</keyword>
<feature type="DNA-binding region" description="H-T-H motif" evidence="4">
    <location>
        <begin position="29"/>
        <end position="48"/>
    </location>
</feature>
<comment type="caution">
    <text evidence="6">The sequence shown here is derived from an EMBL/GenBank/DDBJ whole genome shotgun (WGS) entry which is preliminary data.</text>
</comment>
<dbReference type="InterPro" id="IPR001647">
    <property type="entry name" value="HTH_TetR"/>
</dbReference>
<dbReference type="Pfam" id="PF00440">
    <property type="entry name" value="TetR_N"/>
    <property type="match status" value="1"/>
</dbReference>
<evidence type="ECO:0000256" key="1">
    <source>
        <dbReference type="ARBA" id="ARBA00023015"/>
    </source>
</evidence>
<dbReference type="Gene3D" id="1.10.357.10">
    <property type="entry name" value="Tetracycline Repressor, domain 2"/>
    <property type="match status" value="1"/>
</dbReference>